<evidence type="ECO:0000313" key="2">
    <source>
        <dbReference type="EMBL" id="PHX54122.1"/>
    </source>
</evidence>
<protein>
    <submittedName>
        <fullName evidence="2">Uncharacterized protein</fullName>
    </submittedName>
</protein>
<reference evidence="2" key="1">
    <citation type="submission" date="2017-10" db="EMBL/GenBank/DDBJ databases">
        <title>Draft genome sequence of the planktic cyanobacteria Tychonema bourrellyi isolated from alpine lentic freshwater.</title>
        <authorList>
            <person name="Tett A."/>
            <person name="Armanini F."/>
            <person name="Asnicar F."/>
            <person name="Boscaini A."/>
            <person name="Pasolli E."/>
            <person name="Zolfo M."/>
            <person name="Donati C."/>
            <person name="Salmaso N."/>
            <person name="Segata N."/>
        </authorList>
    </citation>
    <scope>NUCLEOTIDE SEQUENCE</scope>
    <source>
        <strain evidence="2">FEM_GT703</strain>
    </source>
</reference>
<dbReference type="Proteomes" id="UP000226442">
    <property type="component" value="Unassembled WGS sequence"/>
</dbReference>
<keyword evidence="3" id="KW-1185">Reference proteome</keyword>
<dbReference type="EMBL" id="NXIB02000123">
    <property type="protein sequence ID" value="PHX54122.1"/>
    <property type="molecule type" value="Genomic_DNA"/>
</dbReference>
<organism evidence="2 3">
    <name type="scientific">Tychonema bourrellyi FEM_GT703</name>
    <dbReference type="NCBI Taxonomy" id="2040638"/>
    <lineage>
        <taxon>Bacteria</taxon>
        <taxon>Bacillati</taxon>
        <taxon>Cyanobacteriota</taxon>
        <taxon>Cyanophyceae</taxon>
        <taxon>Oscillatoriophycideae</taxon>
        <taxon>Oscillatoriales</taxon>
        <taxon>Microcoleaceae</taxon>
        <taxon>Tychonema</taxon>
    </lineage>
</organism>
<comment type="caution">
    <text evidence="2">The sequence shown here is derived from an EMBL/GenBank/DDBJ whole genome shotgun (WGS) entry which is preliminary data.</text>
</comment>
<accession>A0A2G4EX48</accession>
<dbReference type="OrthoDB" id="574440at2"/>
<gene>
    <name evidence="2" type="ORF">CP500_017825</name>
</gene>
<evidence type="ECO:0000256" key="1">
    <source>
        <dbReference type="SAM" id="MobiDB-lite"/>
    </source>
</evidence>
<dbReference type="RefSeq" id="WP_096830256.1">
    <property type="nucleotide sequence ID" value="NZ_NXIB02000123.1"/>
</dbReference>
<evidence type="ECO:0000313" key="3">
    <source>
        <dbReference type="Proteomes" id="UP000226442"/>
    </source>
</evidence>
<name>A0A2G4EX48_9CYAN</name>
<proteinExistence type="predicted"/>
<feature type="region of interest" description="Disordered" evidence="1">
    <location>
        <begin position="48"/>
        <end position="67"/>
    </location>
</feature>
<sequence length="67" mass="8039">MTQQPRIPDLETRQQNVARMRESCRLLDAWTLKLDEVLAMLEADNRRQRQERLDGKYRRVPEKVAES</sequence>
<dbReference type="AlphaFoldDB" id="A0A2G4EX48"/>